<dbReference type="InterPro" id="IPR027417">
    <property type="entry name" value="P-loop_NTPase"/>
</dbReference>
<evidence type="ECO:0000313" key="2">
    <source>
        <dbReference type="EMBL" id="KAJ7735527.1"/>
    </source>
</evidence>
<keyword evidence="3" id="KW-1185">Reference proteome</keyword>
<dbReference type="PRINTS" id="PR00364">
    <property type="entry name" value="DISEASERSIST"/>
</dbReference>
<proteinExistence type="predicted"/>
<gene>
    <name evidence="2" type="ORF">DFH07DRAFT_753828</name>
</gene>
<reference evidence="2" key="1">
    <citation type="submission" date="2023-03" db="EMBL/GenBank/DDBJ databases">
        <title>Massive genome expansion in bonnet fungi (Mycena s.s.) driven by repeated elements and novel gene families across ecological guilds.</title>
        <authorList>
            <consortium name="Lawrence Berkeley National Laboratory"/>
            <person name="Harder C.B."/>
            <person name="Miyauchi S."/>
            <person name="Viragh M."/>
            <person name="Kuo A."/>
            <person name="Thoen E."/>
            <person name="Andreopoulos B."/>
            <person name="Lu D."/>
            <person name="Skrede I."/>
            <person name="Drula E."/>
            <person name="Henrissat B."/>
            <person name="Morin E."/>
            <person name="Kohler A."/>
            <person name="Barry K."/>
            <person name="LaButti K."/>
            <person name="Morin E."/>
            <person name="Salamov A."/>
            <person name="Lipzen A."/>
            <person name="Mereny Z."/>
            <person name="Hegedus B."/>
            <person name="Baldrian P."/>
            <person name="Stursova M."/>
            <person name="Weitz H."/>
            <person name="Taylor A."/>
            <person name="Grigoriev I.V."/>
            <person name="Nagy L.G."/>
            <person name="Martin F."/>
            <person name="Kauserud H."/>
        </authorList>
    </citation>
    <scope>NUCLEOTIDE SEQUENCE</scope>
    <source>
        <strain evidence="2">CBHHK188m</strain>
    </source>
</reference>
<protein>
    <recommendedName>
        <fullName evidence="1">Novel STAND NTPase 1 domain-containing protein</fullName>
    </recommendedName>
</protein>
<organism evidence="2 3">
    <name type="scientific">Mycena maculata</name>
    <dbReference type="NCBI Taxonomy" id="230809"/>
    <lineage>
        <taxon>Eukaryota</taxon>
        <taxon>Fungi</taxon>
        <taxon>Dikarya</taxon>
        <taxon>Basidiomycota</taxon>
        <taxon>Agaricomycotina</taxon>
        <taxon>Agaricomycetes</taxon>
        <taxon>Agaricomycetidae</taxon>
        <taxon>Agaricales</taxon>
        <taxon>Marasmiineae</taxon>
        <taxon>Mycenaceae</taxon>
        <taxon>Mycena</taxon>
    </lineage>
</organism>
<evidence type="ECO:0000259" key="1">
    <source>
        <dbReference type="Pfam" id="PF20703"/>
    </source>
</evidence>
<dbReference type="PANTHER" id="PTHR47691:SF3">
    <property type="entry name" value="HTH-TYPE TRANSCRIPTIONAL REGULATOR RV0890C-RELATED"/>
    <property type="match status" value="1"/>
</dbReference>
<dbReference type="SUPFAM" id="SSF52540">
    <property type="entry name" value="P-loop containing nucleoside triphosphate hydrolases"/>
    <property type="match status" value="1"/>
</dbReference>
<dbReference type="SMART" id="SM00028">
    <property type="entry name" value="TPR"/>
    <property type="match status" value="2"/>
</dbReference>
<dbReference type="InterPro" id="IPR059179">
    <property type="entry name" value="MLKL-like_MCAfunc"/>
</dbReference>
<dbReference type="CDD" id="cd21037">
    <property type="entry name" value="MLKL_NTD"/>
    <property type="match status" value="1"/>
</dbReference>
<dbReference type="Pfam" id="PF20703">
    <property type="entry name" value="nSTAND1"/>
    <property type="match status" value="1"/>
</dbReference>
<dbReference type="InterPro" id="IPR049052">
    <property type="entry name" value="nSTAND1"/>
</dbReference>
<evidence type="ECO:0000313" key="3">
    <source>
        <dbReference type="Proteomes" id="UP001215280"/>
    </source>
</evidence>
<dbReference type="PANTHER" id="PTHR47691">
    <property type="entry name" value="REGULATOR-RELATED"/>
    <property type="match status" value="1"/>
</dbReference>
<name>A0AAD7I5H5_9AGAR</name>
<comment type="caution">
    <text evidence="2">The sequence shown here is derived from an EMBL/GenBank/DDBJ whole genome shotgun (WGS) entry which is preliminary data.</text>
</comment>
<accession>A0AAD7I5H5</accession>
<dbReference type="EMBL" id="JARJLG010000154">
    <property type="protein sequence ID" value="KAJ7735527.1"/>
    <property type="molecule type" value="Genomic_DNA"/>
</dbReference>
<feature type="domain" description="Novel STAND NTPase 1" evidence="1">
    <location>
        <begin position="185"/>
        <end position="331"/>
    </location>
</feature>
<dbReference type="SUPFAM" id="SSF48452">
    <property type="entry name" value="TPR-like"/>
    <property type="match status" value="2"/>
</dbReference>
<dbReference type="AlphaFoldDB" id="A0AAD7I5H5"/>
<sequence>MVSGGKELAVTLEKLADVIPVPFLSEFVKVAIKVLEACEDVITIEENVKDLQKRIYSLTLTIIANVPVGGGTSEELQGRIKDLHFTLDSIINDLDKIKEQKKYLLIFFHDLNKAAVDKCVSRVNTALEQFTVSHQIHVEERVDEILRKYSNMTTQLDRIEAAVNNTHQPHNAPETLRRQDMPPKHRIFYGRQPFVNNIASLLAHEDTSRVCITGPGGIGKTSVALAVMESSIIHDIFPKKYQFWVPCIEAKSADLLRRILYTQLRITADSYDTLDTLVNELNTSKERRVLLLDNFETPWLSGHDQDKVSDVLSHLARLPHVALMATMTSAFPPSEDIEWQHLELPSLDPAAAHDTFKTIYPGAADGPKLNELLHAIDHVPLAITLMASNGKRSKASPEYLLNEWGKSGIEMISWGPSQSMDRTIGMSVRRDIMTANPEASTLLAILSMLPAGTTGNNLARWTPTLTSHSAAIDTLRTVALIEQEDGDLATSRIFVRPTIQSYMSRHDRISDEVRQQVHDACYEFVLDHKSIPDDAKFRDDLVALASEATNIQGLLMQINVQSLRPNALCALVAFGLYQLSTKPSTVVALHALEVARATKNHRHVAEAHQCLGKIFLKLDRYEEACQHFEEARHCFKNLPSGSDGLRAGECSMELADTWMYMGNKCSKEIYPLVLEAQATLSHNRSDKYHVAHGFLGLGRFYFWSVAHKRDETLKTLSAAKVIFEELDCLASTSECLYFMARTYAQHNEYTEALLMAKEALAKAERTGDGELICRNLINTAKYLIVLSSYDEAFGIIEQSLSMNQAVGRPLAIAQNLELLGYNCAAKMDFPAAQVAYEEARVQYANVGFTWLEEERRCSGNLKKLDSMKDIDQTGLSKLAKPDLS</sequence>
<dbReference type="InterPro" id="IPR019734">
    <property type="entry name" value="TPR_rpt"/>
</dbReference>
<dbReference type="Gene3D" id="3.40.50.300">
    <property type="entry name" value="P-loop containing nucleotide triphosphate hydrolases"/>
    <property type="match status" value="1"/>
</dbReference>
<dbReference type="InterPro" id="IPR011990">
    <property type="entry name" value="TPR-like_helical_dom_sf"/>
</dbReference>
<dbReference type="Gene3D" id="1.25.40.10">
    <property type="entry name" value="Tetratricopeptide repeat domain"/>
    <property type="match status" value="1"/>
</dbReference>
<dbReference type="Proteomes" id="UP001215280">
    <property type="component" value="Unassembled WGS sequence"/>
</dbReference>